<reference evidence="1 2" key="1">
    <citation type="submission" date="2018-06" db="EMBL/GenBank/DDBJ databases">
        <authorList>
            <consortium name="Pathogen Informatics"/>
            <person name="Doyle S."/>
        </authorList>
    </citation>
    <scope>NUCLEOTIDE SEQUENCE [LARGE SCALE GENOMIC DNA]</scope>
    <source>
        <strain evidence="1 2">NCTC8009</strain>
    </source>
</reference>
<sequence length="35" mass="4195">MALTMRACLMRYAYQAYENLANVLNFHDFVGRVRR</sequence>
<gene>
    <name evidence="1" type="ORF">NCTC8009_00856</name>
</gene>
<organism evidence="1 2">
    <name type="scientific">Escherichia coli</name>
    <dbReference type="NCBI Taxonomy" id="562"/>
    <lineage>
        <taxon>Bacteria</taxon>
        <taxon>Pseudomonadati</taxon>
        <taxon>Pseudomonadota</taxon>
        <taxon>Gammaproteobacteria</taxon>
        <taxon>Enterobacterales</taxon>
        <taxon>Enterobacteriaceae</taxon>
        <taxon>Escherichia</taxon>
    </lineage>
</organism>
<dbReference type="Proteomes" id="UP000250991">
    <property type="component" value="Unassembled WGS sequence"/>
</dbReference>
<dbReference type="AntiFam" id="ANF00064">
    <property type="entry name" value="Unclear, Possibly translation of poorly localized IS Element IS621"/>
</dbReference>
<protein>
    <submittedName>
        <fullName evidence="1">Protein of uncharacterized function (DUF3521)</fullName>
    </submittedName>
</protein>
<evidence type="ECO:0000313" key="2">
    <source>
        <dbReference type="Proteomes" id="UP000250991"/>
    </source>
</evidence>
<proteinExistence type="predicted"/>
<accession>A0A2X3J743</accession>
<dbReference type="AlphaFoldDB" id="A0A2X3J743"/>
<evidence type="ECO:0000313" key="1">
    <source>
        <dbReference type="EMBL" id="SQD00462.1"/>
    </source>
</evidence>
<name>A0A2X3J743_ECOLX</name>
<dbReference type="EMBL" id="UARW01000010">
    <property type="protein sequence ID" value="SQD00462.1"/>
    <property type="molecule type" value="Genomic_DNA"/>
</dbReference>